<gene>
    <name evidence="3" type="ORF">DSM104443_03996</name>
</gene>
<dbReference type="PANTHER" id="PTHR42928:SF5">
    <property type="entry name" value="BLR1237 PROTEIN"/>
    <property type="match status" value="1"/>
</dbReference>
<dbReference type="Gene3D" id="3.40.190.150">
    <property type="entry name" value="Bordetella uptake gene, domain 1"/>
    <property type="match status" value="1"/>
</dbReference>
<evidence type="ECO:0000256" key="2">
    <source>
        <dbReference type="SAM" id="SignalP"/>
    </source>
</evidence>
<keyword evidence="2" id="KW-0732">Signal</keyword>
<dbReference type="Proteomes" id="UP000501534">
    <property type="component" value="Chromosome"/>
</dbReference>
<accession>A0A6M4H0P1</accession>
<keyword evidence="4" id="KW-1185">Reference proteome</keyword>
<evidence type="ECO:0000313" key="3">
    <source>
        <dbReference type="EMBL" id="QJR12902.1"/>
    </source>
</evidence>
<name>A0A6M4H0P1_9PROT</name>
<protein>
    <recommendedName>
        <fullName evidence="5">Tripartite-type tricarboxylate transporter receptor subunit TctC</fullName>
    </recommendedName>
</protein>
<dbReference type="Gene3D" id="3.40.190.10">
    <property type="entry name" value="Periplasmic binding protein-like II"/>
    <property type="match status" value="1"/>
</dbReference>
<evidence type="ECO:0000313" key="4">
    <source>
        <dbReference type="Proteomes" id="UP000501534"/>
    </source>
</evidence>
<proteinExistence type="inferred from homology"/>
<organism evidence="3 4">
    <name type="scientific">Usitatibacter rugosus</name>
    <dbReference type="NCBI Taxonomy" id="2732067"/>
    <lineage>
        <taxon>Bacteria</taxon>
        <taxon>Pseudomonadati</taxon>
        <taxon>Pseudomonadota</taxon>
        <taxon>Betaproteobacteria</taxon>
        <taxon>Nitrosomonadales</taxon>
        <taxon>Usitatibacteraceae</taxon>
        <taxon>Usitatibacter</taxon>
    </lineage>
</organism>
<feature type="signal peptide" evidence="2">
    <location>
        <begin position="1"/>
        <end position="30"/>
    </location>
</feature>
<dbReference type="Pfam" id="PF03401">
    <property type="entry name" value="TctC"/>
    <property type="match status" value="1"/>
</dbReference>
<dbReference type="InterPro" id="IPR042100">
    <property type="entry name" value="Bug_dom1"/>
</dbReference>
<dbReference type="PANTHER" id="PTHR42928">
    <property type="entry name" value="TRICARBOXYLATE-BINDING PROTEIN"/>
    <property type="match status" value="1"/>
</dbReference>
<dbReference type="PIRSF" id="PIRSF017082">
    <property type="entry name" value="YflP"/>
    <property type="match status" value="1"/>
</dbReference>
<dbReference type="SUPFAM" id="SSF53850">
    <property type="entry name" value="Periplasmic binding protein-like II"/>
    <property type="match status" value="1"/>
</dbReference>
<evidence type="ECO:0008006" key="5">
    <source>
        <dbReference type="Google" id="ProtNLM"/>
    </source>
</evidence>
<dbReference type="AlphaFoldDB" id="A0A6M4H0P1"/>
<dbReference type="InterPro" id="IPR005064">
    <property type="entry name" value="BUG"/>
</dbReference>
<evidence type="ECO:0000256" key="1">
    <source>
        <dbReference type="ARBA" id="ARBA00006987"/>
    </source>
</evidence>
<sequence>MSLIRHSFARLAGAVTLGVLFLASAGIAHAQYPNKPIKLIVGFPPGGGSDSAARLTAQALSDKLGQPVVVENKPGANTIIATEFVKSQPADGYTLLFVSASFAINPSLYKLSFDPEKDFAPVGLVAVVPLMLITNMEIPAKNVAELVALAKAQPGKLTYASFGQGSAAHLAGEMFSAMTGTEMLHIPFKGSGPAITELLGGRVTMMFPGIGSAVPLVKEGKLRGIAVSTSKRVGYLPDIPTVAESGVPGFDIGTWESIQAPAGTPPDVVAKLNAAMKDVLATPVLREKLVALGMEPDGTKSPAETAQFIRSETQKFGKLVKDRNIKVE</sequence>
<feature type="chain" id="PRO_5026777727" description="Tripartite-type tricarboxylate transporter receptor subunit TctC" evidence="2">
    <location>
        <begin position="31"/>
        <end position="328"/>
    </location>
</feature>
<dbReference type="RefSeq" id="WP_171095510.1">
    <property type="nucleotide sequence ID" value="NZ_CP053069.1"/>
</dbReference>
<dbReference type="KEGG" id="uru:DSM104443_03996"/>
<comment type="similarity">
    <text evidence="1">Belongs to the UPF0065 (bug) family.</text>
</comment>
<reference evidence="3 4" key="1">
    <citation type="submission" date="2020-04" db="EMBL/GenBank/DDBJ databases">
        <title>Usitatibacter rugosus gen. nov., sp. nov. and Usitatibacter palustris sp. nov., novel members of Usitatibacteraceae fam. nov. within the order Nitrosomonadales isolated from soil.</title>
        <authorList>
            <person name="Huber K.J."/>
            <person name="Neumann-Schaal M."/>
            <person name="Geppert A."/>
            <person name="Luckner M."/>
            <person name="Wanner G."/>
            <person name="Overmann J."/>
        </authorList>
    </citation>
    <scope>NUCLEOTIDE SEQUENCE [LARGE SCALE GENOMIC DNA]</scope>
    <source>
        <strain evidence="3 4">0125_3</strain>
    </source>
</reference>
<dbReference type="EMBL" id="CP053069">
    <property type="protein sequence ID" value="QJR12902.1"/>
    <property type="molecule type" value="Genomic_DNA"/>
</dbReference>
<dbReference type="CDD" id="cd13578">
    <property type="entry name" value="PBP2_Bug27"/>
    <property type="match status" value="1"/>
</dbReference>